<evidence type="ECO:0000313" key="1">
    <source>
        <dbReference type="EMBL" id="PIW66690.1"/>
    </source>
</evidence>
<evidence type="ECO:0008006" key="3">
    <source>
        <dbReference type="Google" id="ProtNLM"/>
    </source>
</evidence>
<dbReference type="EMBL" id="PFGP01000035">
    <property type="protein sequence ID" value="PIW66690.1"/>
    <property type="molecule type" value="Genomic_DNA"/>
</dbReference>
<protein>
    <recommendedName>
        <fullName evidence="3">Nucleotidyl transferase AbiEii/AbiGii toxin family protein</fullName>
    </recommendedName>
</protein>
<reference evidence="1 2" key="1">
    <citation type="submission" date="2017-09" db="EMBL/GenBank/DDBJ databases">
        <title>Depth-based differentiation of microbial function through sediment-hosted aquifers and enrichment of novel symbionts in the deep terrestrial subsurface.</title>
        <authorList>
            <person name="Probst A.J."/>
            <person name="Ladd B."/>
            <person name="Jarett J.K."/>
            <person name="Geller-Mcgrath D.E."/>
            <person name="Sieber C.M."/>
            <person name="Emerson J.B."/>
            <person name="Anantharaman K."/>
            <person name="Thomas B.C."/>
            <person name="Malmstrom R."/>
            <person name="Stieglmeier M."/>
            <person name="Klingl A."/>
            <person name="Woyke T."/>
            <person name="Ryan C.M."/>
            <person name="Banfield J.F."/>
        </authorList>
    </citation>
    <scope>NUCLEOTIDE SEQUENCE [LARGE SCALE GENOMIC DNA]</scope>
    <source>
        <strain evidence="1">CG12_big_fil_rev_8_21_14_0_65_43_15</strain>
    </source>
</reference>
<accession>A0A2J0LKX0</accession>
<proteinExistence type="predicted"/>
<dbReference type="Gene3D" id="3.10.450.620">
    <property type="entry name" value="JHP933, nucleotidyltransferase-like core domain"/>
    <property type="match status" value="1"/>
</dbReference>
<name>A0A2J0LKX0_9BACT</name>
<gene>
    <name evidence="1" type="ORF">COW11_02020</name>
</gene>
<dbReference type="Pfam" id="PF08843">
    <property type="entry name" value="AbiEii"/>
    <property type="match status" value="1"/>
</dbReference>
<comment type="caution">
    <text evidence="1">The sequence shown here is derived from an EMBL/GenBank/DDBJ whole genome shotgun (WGS) entry which is preliminary data.</text>
</comment>
<organism evidence="1 2">
    <name type="scientific">Candidatus Taenaricola geysiri</name>
    <dbReference type="NCBI Taxonomy" id="1974752"/>
    <lineage>
        <taxon>Bacteria</taxon>
        <taxon>Pseudomonadati</taxon>
        <taxon>Candidatus Omnitrophota</taxon>
        <taxon>Candidatus Taenaricola</taxon>
    </lineage>
</organism>
<evidence type="ECO:0000313" key="2">
    <source>
        <dbReference type="Proteomes" id="UP000231267"/>
    </source>
</evidence>
<sequence length="238" mass="27461">MSKIITDFQDKVLKALAGKIDDFYLVGGAALSLYYFHHRESQGLDFFTTSYNKKRVEEIVKFLSASLKRKADLVAEQPKKDMVRISVYTITINKEEGLKIDFAEDYIGLIKPPKSINGINIASLEDIYIKKICTIAGTSHEEDLTGRKISKGGRQSAKDFFDLYCLSHTFMMLSEFSFKFCDRLTREGIIRWFHSYGRLDIKTGLLELELKKAVDYRDMERHFKREIKAILEKEADLA</sequence>
<dbReference type="Proteomes" id="UP000231267">
    <property type="component" value="Unassembled WGS sequence"/>
</dbReference>
<dbReference type="InterPro" id="IPR014942">
    <property type="entry name" value="AbiEii"/>
</dbReference>
<dbReference type="AlphaFoldDB" id="A0A2J0LKX0"/>